<evidence type="ECO:0000256" key="3">
    <source>
        <dbReference type="ARBA" id="ARBA00021069"/>
    </source>
</evidence>
<dbReference type="EMBL" id="FRDF01000001">
    <property type="protein sequence ID" value="SHN48449.1"/>
    <property type="molecule type" value="Genomic_DNA"/>
</dbReference>
<evidence type="ECO:0000256" key="9">
    <source>
        <dbReference type="SAM" id="Phobius"/>
    </source>
</evidence>
<evidence type="ECO:0000256" key="4">
    <source>
        <dbReference type="ARBA" id="ARBA00022475"/>
    </source>
</evidence>
<organism evidence="10 11">
    <name type="scientific">Erythrobacter sanguineus</name>
    <dbReference type="NCBI Taxonomy" id="198312"/>
    <lineage>
        <taxon>Bacteria</taxon>
        <taxon>Pseudomonadati</taxon>
        <taxon>Pseudomonadota</taxon>
        <taxon>Alphaproteobacteria</taxon>
        <taxon>Sphingomonadales</taxon>
        <taxon>Erythrobacteraceae</taxon>
        <taxon>Erythrobacter/Porphyrobacter group</taxon>
        <taxon>Erythrobacter</taxon>
    </lineage>
</organism>
<proteinExistence type="inferred from homology"/>
<keyword evidence="6 9" id="KW-1133">Transmembrane helix</keyword>
<protein>
    <recommendedName>
        <fullName evidence="3">Arginine/agmatine antiporter</fullName>
    </recommendedName>
</protein>
<evidence type="ECO:0000256" key="6">
    <source>
        <dbReference type="ARBA" id="ARBA00022989"/>
    </source>
</evidence>
<evidence type="ECO:0000256" key="7">
    <source>
        <dbReference type="ARBA" id="ARBA00023136"/>
    </source>
</evidence>
<feature type="transmembrane region" description="Helical" evidence="9">
    <location>
        <begin position="152"/>
        <end position="172"/>
    </location>
</feature>
<dbReference type="PIRSF" id="PIRSF006060">
    <property type="entry name" value="AA_transporter"/>
    <property type="match status" value="1"/>
</dbReference>
<feature type="transmembrane region" description="Helical" evidence="9">
    <location>
        <begin position="100"/>
        <end position="120"/>
    </location>
</feature>
<dbReference type="GO" id="GO:0005886">
    <property type="term" value="C:plasma membrane"/>
    <property type="evidence" value="ECO:0007669"/>
    <property type="project" value="UniProtKB-SubCell"/>
</dbReference>
<name>A0A1M7RQD8_9SPHN</name>
<feature type="transmembrane region" description="Helical" evidence="9">
    <location>
        <begin position="192"/>
        <end position="210"/>
    </location>
</feature>
<dbReference type="Pfam" id="PF13520">
    <property type="entry name" value="AA_permease_2"/>
    <property type="match status" value="1"/>
</dbReference>
<dbReference type="GO" id="GO:0022857">
    <property type="term" value="F:transmembrane transporter activity"/>
    <property type="evidence" value="ECO:0007669"/>
    <property type="project" value="InterPro"/>
</dbReference>
<feature type="transmembrane region" description="Helical" evidence="9">
    <location>
        <begin position="126"/>
        <end position="145"/>
    </location>
</feature>
<keyword evidence="5 9" id="KW-0812">Transmembrane</keyword>
<evidence type="ECO:0000256" key="8">
    <source>
        <dbReference type="ARBA" id="ARBA00045636"/>
    </source>
</evidence>
<feature type="transmembrane region" description="Helical" evidence="9">
    <location>
        <begin position="12"/>
        <end position="39"/>
    </location>
</feature>
<evidence type="ECO:0000256" key="5">
    <source>
        <dbReference type="ARBA" id="ARBA00022692"/>
    </source>
</evidence>
<evidence type="ECO:0000256" key="1">
    <source>
        <dbReference type="ARBA" id="ARBA00004651"/>
    </source>
</evidence>
<keyword evidence="4" id="KW-1003">Cell membrane</keyword>
<comment type="subcellular location">
    <subcellularLocation>
        <location evidence="1">Cell membrane</location>
        <topology evidence="1">Multi-pass membrane protein</topology>
    </subcellularLocation>
</comment>
<dbReference type="PANTHER" id="PTHR42770">
    <property type="entry name" value="AMINO ACID TRANSPORTER-RELATED"/>
    <property type="match status" value="1"/>
</dbReference>
<keyword evidence="11" id="KW-1185">Reference proteome</keyword>
<accession>A0A1M7RQD8</accession>
<feature type="transmembrane region" description="Helical" evidence="9">
    <location>
        <begin position="75"/>
        <end position="93"/>
    </location>
</feature>
<keyword evidence="7 9" id="KW-0472">Membrane</keyword>
<feature type="transmembrane region" description="Helical" evidence="9">
    <location>
        <begin position="263"/>
        <end position="285"/>
    </location>
</feature>
<feature type="transmembrane region" description="Helical" evidence="9">
    <location>
        <begin position="46"/>
        <end position="69"/>
    </location>
</feature>
<dbReference type="STRING" id="198312.SAMN02745193_00159"/>
<evidence type="ECO:0000313" key="11">
    <source>
        <dbReference type="Proteomes" id="UP000184391"/>
    </source>
</evidence>
<dbReference type="PANTHER" id="PTHR42770:SF18">
    <property type="entry name" value="ARGININE_AGMATINE ANTIPORTER"/>
    <property type="match status" value="1"/>
</dbReference>
<comment type="similarity">
    <text evidence="2">Belongs to the amino acid-polyamine-organocation (APC) superfamily. Basic amino acid/polyamine antiporter (APA) (TC 2.A.3.2) family.</text>
</comment>
<reference evidence="11" key="1">
    <citation type="submission" date="2016-12" db="EMBL/GenBank/DDBJ databases">
        <authorList>
            <person name="Varghese N."/>
            <person name="Submissions S."/>
        </authorList>
    </citation>
    <scope>NUCLEOTIDE SEQUENCE [LARGE SCALE GENOMIC DNA]</scope>
    <source>
        <strain evidence="11">DSM 11032</strain>
    </source>
</reference>
<dbReference type="Proteomes" id="UP000184391">
    <property type="component" value="Unassembled WGS sequence"/>
</dbReference>
<feature type="transmembrane region" description="Helical" evidence="9">
    <location>
        <begin position="222"/>
        <end position="243"/>
    </location>
</feature>
<sequence length="426" mass="44630">MTQPDILPRTVGFWGAALFPVNGMIGAGIFALPAIMVAAVGSFAPWMMLFGALLVLPLVFVFSALAARFDSHGGPVLYATAAFGPFLGFQAGWSRYASGVVAVAANTQVAIAYLAVLVPALEDPVIKASAVIGFIILTTIINLVGMRTSVGALGVMTVMKLVPLIALIIFGLATRDPAVGFALPRFSEFEGVVLLTFYAYMAFENATFAAGEMRNPQRTLPLALMTALGAVAVFYMLVIWAYLAIAPVVGGNASALSAAAETLAGPAGAMVIAIAAAVSICANTLGGGIVTPRMTFGMAEQGLLPAIFAHVSRRFQTPDVSILFFGGIAVLFSLWAGFATLAVASTLSRLLMYLLAALALPVLQRRDAVPPPWWHLPASLLAAASTVWVASHAKPEAWEVFGFLLVVGTLLYFVARRRPVQAAQIA</sequence>
<dbReference type="OrthoDB" id="7065842at2"/>
<feature type="transmembrane region" description="Helical" evidence="9">
    <location>
        <begin position="397"/>
        <end position="415"/>
    </location>
</feature>
<gene>
    <name evidence="10" type="ORF">SAMN02745193_00159</name>
</gene>
<dbReference type="Gene3D" id="1.20.1740.10">
    <property type="entry name" value="Amino acid/polyamine transporter I"/>
    <property type="match status" value="1"/>
</dbReference>
<dbReference type="InterPro" id="IPR002293">
    <property type="entry name" value="AA/rel_permease1"/>
</dbReference>
<feature type="transmembrane region" description="Helical" evidence="9">
    <location>
        <begin position="322"/>
        <end position="344"/>
    </location>
</feature>
<dbReference type="InterPro" id="IPR050367">
    <property type="entry name" value="APC_superfamily"/>
</dbReference>
<evidence type="ECO:0000256" key="2">
    <source>
        <dbReference type="ARBA" id="ARBA00008220"/>
    </source>
</evidence>
<dbReference type="AlphaFoldDB" id="A0A1M7RQD8"/>
<comment type="function">
    <text evidence="8">Major component of the acid-resistance (AR) system allowing enteric pathogens to survive the acidic environment in the stomach. Exchanges extracellular arginine for its intracellular decarboxylation product agmatine (Agm) thereby expelling intracellular protons. Probably undergoes several conformational states in order to translocate the substrate across the membrane; keeps the substrate accessible to only 1 side of the membrane at a time by opening and closing 3 membrane-internal gates.</text>
</comment>
<evidence type="ECO:0000313" key="10">
    <source>
        <dbReference type="EMBL" id="SHN48449.1"/>
    </source>
</evidence>
<dbReference type="RefSeq" id="WP_072672758.1">
    <property type="nucleotide sequence ID" value="NZ_FRDF01000001.1"/>
</dbReference>